<evidence type="ECO:0000256" key="1">
    <source>
        <dbReference type="ARBA" id="ARBA00010396"/>
    </source>
</evidence>
<dbReference type="GO" id="GO:0071424">
    <property type="term" value="F:rRNA (cytosine-N4-)-methyltransferase activity"/>
    <property type="evidence" value="ECO:0007669"/>
    <property type="project" value="TreeGrafter"/>
</dbReference>
<proteinExistence type="inferred from homology"/>
<name>A0A6J6DMQ1_9ZZZZ</name>
<dbReference type="SUPFAM" id="SSF53335">
    <property type="entry name" value="S-adenosyl-L-methionine-dependent methyltransferases"/>
    <property type="match status" value="1"/>
</dbReference>
<gene>
    <name evidence="5" type="ORF">UFOPK1503_00007</name>
    <name evidence="6" type="ORF">UFOPK1693_00243</name>
</gene>
<dbReference type="PANTHER" id="PTHR11265">
    <property type="entry name" value="S-ADENOSYL-METHYLTRANSFERASE MRAW"/>
    <property type="match status" value="1"/>
</dbReference>
<keyword evidence="2" id="KW-0489">Methyltransferase</keyword>
<accession>A0A6J6DMQ1</accession>
<keyword evidence="3" id="KW-0808">Transferase</keyword>
<evidence type="ECO:0000256" key="3">
    <source>
        <dbReference type="ARBA" id="ARBA00022679"/>
    </source>
</evidence>
<dbReference type="AlphaFoldDB" id="A0A6J6DMQ1"/>
<protein>
    <submittedName>
        <fullName evidence="6">Unannotated protein</fullName>
    </submittedName>
</protein>
<dbReference type="PANTHER" id="PTHR11265:SF0">
    <property type="entry name" value="12S RRNA N4-METHYLCYTIDINE METHYLTRANSFERASE"/>
    <property type="match status" value="1"/>
</dbReference>
<dbReference type="GO" id="GO:0005737">
    <property type="term" value="C:cytoplasm"/>
    <property type="evidence" value="ECO:0007669"/>
    <property type="project" value="TreeGrafter"/>
</dbReference>
<dbReference type="NCBIfam" id="TIGR00006">
    <property type="entry name" value="16S rRNA (cytosine(1402)-N(4))-methyltransferase RsmH"/>
    <property type="match status" value="1"/>
</dbReference>
<dbReference type="Pfam" id="PF01795">
    <property type="entry name" value="Methyltransf_5"/>
    <property type="match status" value="1"/>
</dbReference>
<dbReference type="EMBL" id="CAEZST010000001">
    <property type="protein sequence ID" value="CAB4537423.1"/>
    <property type="molecule type" value="Genomic_DNA"/>
</dbReference>
<dbReference type="InterPro" id="IPR002903">
    <property type="entry name" value="RsmH"/>
</dbReference>
<dbReference type="Gene3D" id="1.10.150.170">
    <property type="entry name" value="Putative methyltransferase TM0872, insert domain"/>
    <property type="match status" value="1"/>
</dbReference>
<organism evidence="6">
    <name type="scientific">freshwater metagenome</name>
    <dbReference type="NCBI Taxonomy" id="449393"/>
    <lineage>
        <taxon>unclassified sequences</taxon>
        <taxon>metagenomes</taxon>
        <taxon>ecological metagenomes</taxon>
    </lineage>
</organism>
<dbReference type="HAMAP" id="MF_01007">
    <property type="entry name" value="16SrRNA_methyltr_H"/>
    <property type="match status" value="1"/>
</dbReference>
<keyword evidence="4" id="KW-0949">S-adenosyl-L-methionine</keyword>
<dbReference type="GO" id="GO:0070475">
    <property type="term" value="P:rRNA base methylation"/>
    <property type="evidence" value="ECO:0007669"/>
    <property type="project" value="TreeGrafter"/>
</dbReference>
<dbReference type="SUPFAM" id="SSF81799">
    <property type="entry name" value="Putative methyltransferase TM0872, insert domain"/>
    <property type="match status" value="1"/>
</dbReference>
<comment type="similarity">
    <text evidence="1">Belongs to the methyltransferase superfamily. RsmH family.</text>
</comment>
<dbReference type="EMBL" id="CAEZTO010000002">
    <property type="protein sequence ID" value="CAB4564265.1"/>
    <property type="molecule type" value="Genomic_DNA"/>
</dbReference>
<evidence type="ECO:0000256" key="2">
    <source>
        <dbReference type="ARBA" id="ARBA00022603"/>
    </source>
</evidence>
<dbReference type="Gene3D" id="3.40.50.150">
    <property type="entry name" value="Vaccinia Virus protein VP39"/>
    <property type="match status" value="1"/>
</dbReference>
<dbReference type="InterPro" id="IPR029063">
    <property type="entry name" value="SAM-dependent_MTases_sf"/>
</dbReference>
<sequence>MNQIANLHEPVMLHRCLDLLASSLHGSNPVVIDATLGLGGHTEALLSSHPTLTVIGFDRDPVALELASERLSKFGERFRGVLATYDQIQSVLDELGISSVQGVLFDLGVSSMQLDSAERGFAYAQDAPLDMRMDQTQGTSAAELLGSATEDELARIFRVFGEERYANPIARAIVRERSVIPITTSAQLNRIVESVVPKAPGKQSGHPAKRVYQALRIAVNNELAILSDAIPQAIDALDVGGRIVVLSYHSLEDAIVKQAFQSAATSSTPIELPIELPGSGPRLRVITKGVERASEIELSQNPRAASARLRAAEKLEAA</sequence>
<reference evidence="6" key="1">
    <citation type="submission" date="2020-05" db="EMBL/GenBank/DDBJ databases">
        <authorList>
            <person name="Chiriac C."/>
            <person name="Salcher M."/>
            <person name="Ghai R."/>
            <person name="Kavagutti S V."/>
        </authorList>
    </citation>
    <scope>NUCLEOTIDE SEQUENCE</scope>
</reference>
<dbReference type="PIRSF" id="PIRSF004486">
    <property type="entry name" value="MraW"/>
    <property type="match status" value="1"/>
</dbReference>
<evidence type="ECO:0000256" key="4">
    <source>
        <dbReference type="ARBA" id="ARBA00022691"/>
    </source>
</evidence>
<dbReference type="InterPro" id="IPR023397">
    <property type="entry name" value="SAM-dep_MeTrfase_MraW_recog"/>
</dbReference>
<evidence type="ECO:0000313" key="6">
    <source>
        <dbReference type="EMBL" id="CAB4564265.1"/>
    </source>
</evidence>
<evidence type="ECO:0000313" key="5">
    <source>
        <dbReference type="EMBL" id="CAB4537423.1"/>
    </source>
</evidence>